<dbReference type="PANTHER" id="PTHR10745">
    <property type="entry name" value="GLYCYL-TRNA SYNTHETASE/DNA POLYMERASE SUBUNIT GAMMA-2"/>
    <property type="match status" value="1"/>
</dbReference>
<evidence type="ECO:0000256" key="6">
    <source>
        <dbReference type="ARBA" id="ARBA00022741"/>
    </source>
</evidence>
<keyword evidence="9" id="KW-0030">Aminoacyl-tRNA synthetase</keyword>
<dbReference type="GO" id="GO:0005524">
    <property type="term" value="F:ATP binding"/>
    <property type="evidence" value="ECO:0007669"/>
    <property type="project" value="UniProtKB-KW"/>
</dbReference>
<evidence type="ECO:0000313" key="13">
    <source>
        <dbReference type="Proteomes" id="UP001166304"/>
    </source>
</evidence>
<dbReference type="InterPro" id="IPR033731">
    <property type="entry name" value="GlyRS-like_core"/>
</dbReference>
<dbReference type="CDD" id="cd00858">
    <property type="entry name" value="GlyRS_anticodon"/>
    <property type="match status" value="1"/>
</dbReference>
<dbReference type="Pfam" id="PF03129">
    <property type="entry name" value="HGTP_anticodon"/>
    <property type="match status" value="1"/>
</dbReference>
<dbReference type="SUPFAM" id="SSF52954">
    <property type="entry name" value="Class II aaRS ABD-related"/>
    <property type="match status" value="1"/>
</dbReference>
<dbReference type="InterPro" id="IPR004154">
    <property type="entry name" value="Anticodon-bd"/>
</dbReference>
<dbReference type="CDD" id="cd00774">
    <property type="entry name" value="GlyRS-like_core"/>
    <property type="match status" value="1"/>
</dbReference>
<keyword evidence="8" id="KW-0648">Protein biosynthesis</keyword>
<dbReference type="AlphaFoldDB" id="A0AA41G2P3"/>
<evidence type="ECO:0000313" key="12">
    <source>
        <dbReference type="EMBL" id="MBV0902313.1"/>
    </source>
</evidence>
<dbReference type="NCBIfam" id="TIGR00389">
    <property type="entry name" value="glyS_dimeric"/>
    <property type="match status" value="1"/>
</dbReference>
<evidence type="ECO:0000256" key="2">
    <source>
        <dbReference type="ARBA" id="ARBA00008226"/>
    </source>
</evidence>
<keyword evidence="13" id="KW-1185">Reference proteome</keyword>
<dbReference type="InterPro" id="IPR002315">
    <property type="entry name" value="tRNA-synt_gly"/>
</dbReference>
<dbReference type="Gene3D" id="3.30.930.10">
    <property type="entry name" value="Bira Bifunctional Protein, Domain 2"/>
    <property type="match status" value="2"/>
</dbReference>
<comment type="subcellular location">
    <subcellularLocation>
        <location evidence="1">Cytoplasm</location>
    </subcellularLocation>
</comment>
<dbReference type="GO" id="GO:0006426">
    <property type="term" value="P:glycyl-tRNA aminoacylation"/>
    <property type="evidence" value="ECO:0007669"/>
    <property type="project" value="InterPro"/>
</dbReference>
<keyword evidence="6" id="KW-0547">Nucleotide-binding</keyword>
<keyword evidence="7" id="KW-0067">ATP-binding</keyword>
<comment type="similarity">
    <text evidence="2">Belongs to the class-II aminoacyl-tRNA synthetase family.</text>
</comment>
<evidence type="ECO:0000256" key="4">
    <source>
        <dbReference type="ARBA" id="ARBA00022490"/>
    </source>
</evidence>
<dbReference type="FunFam" id="3.30.40.230:FF:000005">
    <property type="entry name" value="Glycine--tRNA ligase"/>
    <property type="match status" value="1"/>
</dbReference>
<accession>A0AA41G2P3</accession>
<dbReference type="PRINTS" id="PR01043">
    <property type="entry name" value="TRNASYNTHGLY"/>
</dbReference>
<dbReference type="Gene3D" id="3.30.40.230">
    <property type="match status" value="1"/>
</dbReference>
<dbReference type="InterPro" id="IPR002314">
    <property type="entry name" value="aa-tRNA-synt_IIb"/>
</dbReference>
<dbReference type="PROSITE" id="PS50862">
    <property type="entry name" value="AA_TRNA_LIGASE_II"/>
    <property type="match status" value="1"/>
</dbReference>
<evidence type="ECO:0000256" key="10">
    <source>
        <dbReference type="ARBA" id="ARBA00030057"/>
    </source>
</evidence>
<dbReference type="GO" id="GO:0004820">
    <property type="term" value="F:glycine-tRNA ligase activity"/>
    <property type="evidence" value="ECO:0007669"/>
    <property type="project" value="UniProtKB-EC"/>
</dbReference>
<dbReference type="InterPro" id="IPR027031">
    <property type="entry name" value="Gly-tRNA_synthase/POLG2"/>
</dbReference>
<reference evidence="12" key="1">
    <citation type="submission" date="2021-06" db="EMBL/GenBank/DDBJ databases">
        <title>New haloarchaea isolates fom saline soil.</title>
        <authorList>
            <person name="Duran-Viseras A."/>
            <person name="Sanchez-Porro C.S."/>
            <person name="Ventosa A."/>
        </authorList>
    </citation>
    <scope>NUCLEOTIDE SEQUENCE</scope>
    <source>
        <strain evidence="12">JCM 18369</strain>
    </source>
</reference>
<dbReference type="InterPro" id="IPR036621">
    <property type="entry name" value="Anticodon-bd_dom_sf"/>
</dbReference>
<gene>
    <name evidence="12" type="primary">glyS</name>
    <name evidence="12" type="ORF">KTS37_10985</name>
</gene>
<evidence type="ECO:0000259" key="11">
    <source>
        <dbReference type="PROSITE" id="PS50862"/>
    </source>
</evidence>
<organism evidence="12 13">
    <name type="scientific">Haloarcula salina</name>
    <dbReference type="NCBI Taxonomy" id="1429914"/>
    <lineage>
        <taxon>Archaea</taxon>
        <taxon>Methanobacteriati</taxon>
        <taxon>Methanobacteriota</taxon>
        <taxon>Stenosarchaea group</taxon>
        <taxon>Halobacteria</taxon>
        <taxon>Halobacteriales</taxon>
        <taxon>Haloarculaceae</taxon>
        <taxon>Haloarcula</taxon>
    </lineage>
</organism>
<dbReference type="SUPFAM" id="SSF55681">
    <property type="entry name" value="Class II aaRS and biotin synthetases"/>
    <property type="match status" value="1"/>
</dbReference>
<dbReference type="Gene3D" id="3.40.50.800">
    <property type="entry name" value="Anticodon-binding domain"/>
    <property type="match status" value="1"/>
</dbReference>
<dbReference type="FunFam" id="3.40.50.800:FF:000002">
    <property type="entry name" value="Glycine--tRNA ligase"/>
    <property type="match status" value="1"/>
</dbReference>
<evidence type="ECO:0000256" key="9">
    <source>
        <dbReference type="ARBA" id="ARBA00023146"/>
    </source>
</evidence>
<sequence>MNEGERLTELAKRRGFYFPSASAYGGASGFWTYGPQGAALKSNVEDAWRDRYVVKEGHQEISAPTVMPEPVFEASGHLDGFDDMIIECGECGATHRADHVVEDNTDVEEAESLPNEEVMDLIAEHGIECPSCGASLAGEPVENFNLMFETNIGPGSSSPGYLRPETAQGIFVEFPQLSEYARNQLPFGVAQIGKAYRNEISPRKSLVRVREFTQAELEHFVDPEEDEPPLAEVADVTLPLYSAESQQADDGGQRDLTVREAVDEGVVASDWVAYYLGVSKRWYERIGVDMDRFRYRQHLAGERAHYASDCWDAESEVDGDWIEITGFAYRGDYDLSKHAEHSGEDFTVFKQYDEPITVERATVDPDMSYLGPEFGGDAQRVADALEALAERDPSAFDADEVTVEIDGEDYAVPVEQTNFSVDEVTESGEHVRPHVVEPSFGVGRIIYTVLAHAYETDEVDGEERTYLSLPPEQAPTTVGVFPLMDKDGMDDLAREIAGDLRSAGLSVTYDDSGAIGRRYRRQDEVGTPYCVTVDYEALEDDTVTVRERDTTEQKRLPVDGLAETLEQLNTGELTFDDL</sequence>
<proteinExistence type="inferred from homology"/>
<dbReference type="GO" id="GO:0044281">
    <property type="term" value="P:small molecule metabolic process"/>
    <property type="evidence" value="ECO:0007669"/>
    <property type="project" value="UniProtKB-ARBA"/>
</dbReference>
<evidence type="ECO:0000256" key="8">
    <source>
        <dbReference type="ARBA" id="ARBA00022917"/>
    </source>
</evidence>
<dbReference type="InterPro" id="IPR045864">
    <property type="entry name" value="aa-tRNA-synth_II/BPL/LPL"/>
</dbReference>
<evidence type="ECO:0000256" key="5">
    <source>
        <dbReference type="ARBA" id="ARBA00022598"/>
    </source>
</evidence>
<dbReference type="PANTHER" id="PTHR10745:SF0">
    <property type="entry name" value="GLYCINE--TRNA LIGASE"/>
    <property type="match status" value="1"/>
</dbReference>
<protein>
    <recommendedName>
        <fullName evidence="3">glycine--tRNA ligase</fullName>
        <ecNumber evidence="3">6.1.1.14</ecNumber>
    </recommendedName>
    <alternativeName>
        <fullName evidence="10">Diadenosine tetraphosphate synthetase</fullName>
    </alternativeName>
</protein>
<name>A0AA41G2P3_9EURY</name>
<dbReference type="NCBIfam" id="NF003211">
    <property type="entry name" value="PRK04173.1"/>
    <property type="match status" value="1"/>
</dbReference>
<evidence type="ECO:0000256" key="3">
    <source>
        <dbReference type="ARBA" id="ARBA00012829"/>
    </source>
</evidence>
<dbReference type="RefSeq" id="WP_162413516.1">
    <property type="nucleotide sequence ID" value="NZ_JAHQXE010000003.1"/>
</dbReference>
<dbReference type="InterPro" id="IPR006195">
    <property type="entry name" value="aa-tRNA-synth_II"/>
</dbReference>
<dbReference type="EMBL" id="JAHQXE010000003">
    <property type="protein sequence ID" value="MBV0902313.1"/>
    <property type="molecule type" value="Genomic_DNA"/>
</dbReference>
<feature type="domain" description="Aminoacyl-transfer RNA synthetases class-II family profile" evidence="11">
    <location>
        <begin position="5"/>
        <end position="471"/>
    </location>
</feature>
<dbReference type="Pfam" id="PF00587">
    <property type="entry name" value="tRNA-synt_2b"/>
    <property type="match status" value="1"/>
</dbReference>
<evidence type="ECO:0000256" key="1">
    <source>
        <dbReference type="ARBA" id="ARBA00004496"/>
    </source>
</evidence>
<comment type="caution">
    <text evidence="12">The sequence shown here is derived from an EMBL/GenBank/DDBJ whole genome shotgun (WGS) entry which is preliminary data.</text>
</comment>
<dbReference type="Proteomes" id="UP001166304">
    <property type="component" value="Unassembled WGS sequence"/>
</dbReference>
<keyword evidence="5 12" id="KW-0436">Ligase</keyword>
<dbReference type="GO" id="GO:0005737">
    <property type="term" value="C:cytoplasm"/>
    <property type="evidence" value="ECO:0007669"/>
    <property type="project" value="UniProtKB-SubCell"/>
</dbReference>
<evidence type="ECO:0000256" key="7">
    <source>
        <dbReference type="ARBA" id="ARBA00022840"/>
    </source>
</evidence>
<keyword evidence="4" id="KW-0963">Cytoplasm</keyword>
<dbReference type="EC" id="6.1.1.14" evidence="3"/>